<feature type="compositionally biased region" description="Basic and acidic residues" evidence="1">
    <location>
        <begin position="205"/>
        <end position="222"/>
    </location>
</feature>
<keyword evidence="3" id="KW-1185">Reference proteome</keyword>
<feature type="region of interest" description="Disordered" evidence="1">
    <location>
        <begin position="186"/>
        <end position="222"/>
    </location>
</feature>
<feature type="region of interest" description="Disordered" evidence="1">
    <location>
        <begin position="253"/>
        <end position="358"/>
    </location>
</feature>
<evidence type="ECO:0000313" key="2">
    <source>
        <dbReference type="EMBL" id="KAK3267272.1"/>
    </source>
</evidence>
<name>A0AAE0L0C1_9CHLO</name>
<sequence length="358" mass="38936">MFLNPSNIHLDDGGLAFVGGLHAVQCVCACVKMCESASQQAVHCAHTTVDSVIDSLLARHSRRLFREDAASEKRRESAAAAERVLRAHLAGERESYLIRQEAMLAALSQKQRDQVADAYVEKLSGLLRGPAGSAMLTRPDGSMVLLTPSQQEALHLEACQVLPELRVAAPASASATVVVATTAAAAGSTGPGAPVPVPGPTRPLTMRERREKEKRERLEVERQLQEERAAYRRARLAGERELRVDRQLLHESGMRLEGEMKSRSPLRTRPPSPVKGPGGPQAPHGEGDTRMTSPRRSRQRMLRPRADSPTAIRARSIQGESPPRRLPETASSPSRRGVRGNTASPPRKQGGKDMPVWG</sequence>
<gene>
    <name evidence="2" type="ORF">CYMTET_24163</name>
</gene>
<dbReference type="Proteomes" id="UP001190700">
    <property type="component" value="Unassembled WGS sequence"/>
</dbReference>
<organism evidence="2 3">
    <name type="scientific">Cymbomonas tetramitiformis</name>
    <dbReference type="NCBI Taxonomy" id="36881"/>
    <lineage>
        <taxon>Eukaryota</taxon>
        <taxon>Viridiplantae</taxon>
        <taxon>Chlorophyta</taxon>
        <taxon>Pyramimonadophyceae</taxon>
        <taxon>Pyramimonadales</taxon>
        <taxon>Pyramimonadaceae</taxon>
        <taxon>Cymbomonas</taxon>
    </lineage>
</organism>
<feature type="compositionally biased region" description="Basic and acidic residues" evidence="1">
    <location>
        <begin position="253"/>
        <end position="262"/>
    </location>
</feature>
<dbReference type="AlphaFoldDB" id="A0AAE0L0C1"/>
<dbReference type="EMBL" id="LGRX02012515">
    <property type="protein sequence ID" value="KAK3267272.1"/>
    <property type="molecule type" value="Genomic_DNA"/>
</dbReference>
<evidence type="ECO:0000256" key="1">
    <source>
        <dbReference type="SAM" id="MobiDB-lite"/>
    </source>
</evidence>
<accession>A0AAE0L0C1</accession>
<protein>
    <submittedName>
        <fullName evidence="2">Uncharacterized protein</fullName>
    </submittedName>
</protein>
<evidence type="ECO:0000313" key="3">
    <source>
        <dbReference type="Proteomes" id="UP001190700"/>
    </source>
</evidence>
<reference evidence="2 3" key="1">
    <citation type="journal article" date="2015" name="Genome Biol. Evol.">
        <title>Comparative Genomics of a Bacterivorous Green Alga Reveals Evolutionary Causalities and Consequences of Phago-Mixotrophic Mode of Nutrition.</title>
        <authorList>
            <person name="Burns J.A."/>
            <person name="Paasch A."/>
            <person name="Narechania A."/>
            <person name="Kim E."/>
        </authorList>
    </citation>
    <scope>NUCLEOTIDE SEQUENCE [LARGE SCALE GENOMIC DNA]</scope>
    <source>
        <strain evidence="2 3">PLY_AMNH</strain>
    </source>
</reference>
<feature type="compositionally biased region" description="Basic residues" evidence="1">
    <location>
        <begin position="293"/>
        <end position="303"/>
    </location>
</feature>
<proteinExistence type="predicted"/>
<comment type="caution">
    <text evidence="2">The sequence shown here is derived from an EMBL/GenBank/DDBJ whole genome shotgun (WGS) entry which is preliminary data.</text>
</comment>